<dbReference type="SUPFAM" id="SSF51445">
    <property type="entry name" value="(Trans)glycosidases"/>
    <property type="match status" value="1"/>
</dbReference>
<sequence length="367" mass="40708">MRLSATALLAAATTVLATPRYVMYFDQWHKAVLPPKDVTAGVNYVITAFAESKIFNEGSSYTPFMPLSEVRALFDSGTKVCMAIGGWGDTSGFSAGVASEDARKRYAKNVAATVKTLGYDCVDVDWEYPGGNGEDYKRTPNENKVREIDAYPLLLSEIKKEIGDKELSIAVPGREVDMIAFTAQNVPKIDEAVDFVNVMTYDLMNRRENETRHHTSIEDSNKTIDTYIERGMTPGKINLGFAFYAKFFETQAQCSEPVGCEAAVLEGTDGSDTGKSGAVTFEVSSSESQEFKKVLQNGKEDTQRGGQWYWDPATKKFWTWDTPELMARKFDDIVKAKQLGGVFAWSLGEDSDGWKHIKAMQKGVKTL</sequence>
<evidence type="ECO:0000256" key="1">
    <source>
        <dbReference type="ARBA" id="ARBA00012729"/>
    </source>
</evidence>
<evidence type="ECO:0000256" key="2">
    <source>
        <dbReference type="SAM" id="SignalP"/>
    </source>
</evidence>
<gene>
    <name evidence="4" type="primary">Chi-4</name>
</gene>
<dbReference type="GO" id="GO:0008843">
    <property type="term" value="F:endochitinase activity"/>
    <property type="evidence" value="ECO:0007669"/>
    <property type="project" value="UniProtKB-EC"/>
</dbReference>
<dbReference type="InterPro" id="IPR050314">
    <property type="entry name" value="Glycosyl_Hydrlase_18"/>
</dbReference>
<reference evidence="4" key="1">
    <citation type="submission" date="2014-07" db="EMBL/GenBank/DDBJ databases">
        <authorList>
            <person name="Agrawal Y."/>
            <person name="Khatri I."/>
            <person name="Subramanian S."/>
            <person name="Shenoy B.D."/>
        </authorList>
    </citation>
    <scope>NUCLEOTIDE SEQUENCE</scope>
    <source>
        <strain evidence="4">MTCC6686</strain>
    </source>
</reference>
<accession>A0A097F8L0</accession>
<dbReference type="GO" id="GO:0006032">
    <property type="term" value="P:chitin catabolic process"/>
    <property type="evidence" value="ECO:0007669"/>
    <property type="project" value="TreeGrafter"/>
</dbReference>
<dbReference type="AlphaFoldDB" id="A0A097F8L0"/>
<feature type="signal peptide" evidence="2">
    <location>
        <begin position="1"/>
        <end position="17"/>
    </location>
</feature>
<dbReference type="GO" id="GO:0008061">
    <property type="term" value="F:chitin binding"/>
    <property type="evidence" value="ECO:0007669"/>
    <property type="project" value="InterPro"/>
</dbReference>
<dbReference type="InterPro" id="IPR011583">
    <property type="entry name" value="Chitinase_II/V-like_cat"/>
</dbReference>
<evidence type="ECO:0000259" key="3">
    <source>
        <dbReference type="PROSITE" id="PS51910"/>
    </source>
</evidence>
<dbReference type="PANTHER" id="PTHR11177:SF337">
    <property type="entry name" value="CHITINASE"/>
    <property type="match status" value="1"/>
</dbReference>
<proteinExistence type="evidence at transcript level"/>
<feature type="chain" id="PRO_5001930455" description="chitinase" evidence="2">
    <location>
        <begin position="18"/>
        <end position="367"/>
    </location>
</feature>
<name>A0A097F8L0_HIRTH</name>
<organism evidence="4">
    <name type="scientific">Hirsutella thompsonii</name>
    <name type="common">Entomogenous fungus</name>
    <dbReference type="NCBI Taxonomy" id="42368"/>
    <lineage>
        <taxon>Eukaryota</taxon>
        <taxon>Fungi</taxon>
        <taxon>Dikarya</taxon>
        <taxon>Ascomycota</taxon>
        <taxon>Pezizomycotina</taxon>
        <taxon>Sordariomycetes</taxon>
        <taxon>Hypocreomycetidae</taxon>
        <taxon>Hypocreales</taxon>
        <taxon>Ophiocordycipitaceae</taxon>
        <taxon>Hirsutella</taxon>
    </lineage>
</organism>
<dbReference type="EMBL" id="KM220992">
    <property type="protein sequence ID" value="AIT18891.1"/>
    <property type="molecule type" value="mRNA"/>
</dbReference>
<dbReference type="PANTHER" id="PTHR11177">
    <property type="entry name" value="CHITINASE"/>
    <property type="match status" value="1"/>
</dbReference>
<dbReference type="GO" id="GO:0005576">
    <property type="term" value="C:extracellular region"/>
    <property type="evidence" value="ECO:0007669"/>
    <property type="project" value="TreeGrafter"/>
</dbReference>
<dbReference type="EC" id="3.2.1.14" evidence="1"/>
<dbReference type="GO" id="GO:0005975">
    <property type="term" value="P:carbohydrate metabolic process"/>
    <property type="evidence" value="ECO:0007669"/>
    <property type="project" value="InterPro"/>
</dbReference>
<dbReference type="InterPro" id="IPR017853">
    <property type="entry name" value="GH"/>
</dbReference>
<dbReference type="InterPro" id="IPR001223">
    <property type="entry name" value="Glyco_hydro18_cat"/>
</dbReference>
<feature type="domain" description="GH18" evidence="3">
    <location>
        <begin position="19"/>
        <end position="367"/>
    </location>
</feature>
<dbReference type="Gene3D" id="3.20.20.80">
    <property type="entry name" value="Glycosidases"/>
    <property type="match status" value="1"/>
</dbReference>
<evidence type="ECO:0000313" key="4">
    <source>
        <dbReference type="EMBL" id="AIT18891.1"/>
    </source>
</evidence>
<keyword evidence="2" id="KW-0732">Signal</keyword>
<protein>
    <recommendedName>
        <fullName evidence="1">chitinase</fullName>
        <ecNumber evidence="1">3.2.1.14</ecNumber>
    </recommendedName>
</protein>
<dbReference type="SMART" id="SM00636">
    <property type="entry name" value="Glyco_18"/>
    <property type="match status" value="1"/>
</dbReference>
<dbReference type="PROSITE" id="PS51910">
    <property type="entry name" value="GH18_2"/>
    <property type="match status" value="1"/>
</dbReference>
<dbReference type="Pfam" id="PF00704">
    <property type="entry name" value="Glyco_hydro_18"/>
    <property type="match status" value="1"/>
</dbReference>